<dbReference type="InterPro" id="IPR036134">
    <property type="entry name" value="Crypto/Photolyase_FAD-like_sf"/>
</dbReference>
<reference evidence="10" key="1">
    <citation type="submission" date="2017-08" db="EMBL/GenBank/DDBJ databases">
        <authorList>
            <person name="Varghese N."/>
            <person name="Submissions S."/>
        </authorList>
    </citation>
    <scope>NUCLEOTIDE SEQUENCE [LARGE SCALE GENOMIC DNA]</scope>
    <source>
        <strain evidence="10">JA276</strain>
    </source>
</reference>
<feature type="binding site" evidence="5">
    <location>
        <begin position="374"/>
        <end position="376"/>
    </location>
    <ligand>
        <name>FAD</name>
        <dbReference type="ChEBI" id="CHEBI:57692"/>
    </ligand>
</feature>
<dbReference type="PROSITE" id="PS00394">
    <property type="entry name" value="DNA_PHOTOLYASES_1_1"/>
    <property type="match status" value="1"/>
</dbReference>
<comment type="cofactor">
    <cofactor evidence="5">
        <name>FAD</name>
        <dbReference type="ChEBI" id="CHEBI:57692"/>
    </cofactor>
    <text evidence="5">Binds 1 FAD per subunit.</text>
</comment>
<dbReference type="GO" id="GO:0006950">
    <property type="term" value="P:response to stress"/>
    <property type="evidence" value="ECO:0007669"/>
    <property type="project" value="UniProtKB-ARBA"/>
</dbReference>
<dbReference type="SUPFAM" id="SSF52425">
    <property type="entry name" value="Cryptochrome/photolyase, N-terminal domain"/>
    <property type="match status" value="1"/>
</dbReference>
<evidence type="ECO:0000256" key="6">
    <source>
        <dbReference type="PIRSR" id="PIRSR602081-2"/>
    </source>
</evidence>
<dbReference type="PRINTS" id="PR00147">
    <property type="entry name" value="DNAPHOTLYASE"/>
</dbReference>
<feature type="binding site" evidence="5">
    <location>
        <position position="227"/>
    </location>
    <ligand>
        <name>FAD</name>
        <dbReference type="ChEBI" id="CHEBI:57692"/>
    </ligand>
</feature>
<feature type="site" description="Electron transfer via tryptophanyl radical" evidence="6">
    <location>
        <position position="384"/>
    </location>
</feature>
<dbReference type="Gene3D" id="1.10.579.10">
    <property type="entry name" value="DNA Cyclobutane Dipyrimidine Photolyase, subunit A, domain 3"/>
    <property type="match status" value="1"/>
</dbReference>
<dbReference type="InterPro" id="IPR036155">
    <property type="entry name" value="Crypto/Photolyase_N_sf"/>
</dbReference>
<feature type="domain" description="Photolyase/cryptochrome alpha/beta" evidence="8">
    <location>
        <begin position="9"/>
        <end position="135"/>
    </location>
</feature>
<dbReference type="InterPro" id="IPR005101">
    <property type="entry name" value="Cryptochr/Photolyase_FAD-bd"/>
</dbReference>
<dbReference type="GO" id="GO:0003904">
    <property type="term" value="F:deoxyribodipyrimidine photo-lyase activity"/>
    <property type="evidence" value="ECO:0007669"/>
    <property type="project" value="TreeGrafter"/>
</dbReference>
<name>A0A285TCW4_9RHOB</name>
<dbReference type="InterPro" id="IPR006050">
    <property type="entry name" value="DNA_photolyase_N"/>
</dbReference>
<evidence type="ECO:0000256" key="3">
    <source>
        <dbReference type="ARBA" id="ARBA00022827"/>
    </source>
</evidence>
<dbReference type="GO" id="GO:0071949">
    <property type="term" value="F:FAD binding"/>
    <property type="evidence" value="ECO:0007669"/>
    <property type="project" value="TreeGrafter"/>
</dbReference>
<evidence type="ECO:0000313" key="9">
    <source>
        <dbReference type="EMBL" id="SOC19885.1"/>
    </source>
</evidence>
<dbReference type="RefSeq" id="WP_097071362.1">
    <property type="nucleotide sequence ID" value="NZ_OBMT01000018.1"/>
</dbReference>
<evidence type="ECO:0000256" key="2">
    <source>
        <dbReference type="ARBA" id="ARBA00022630"/>
    </source>
</evidence>
<evidence type="ECO:0000313" key="10">
    <source>
        <dbReference type="Proteomes" id="UP000219111"/>
    </source>
</evidence>
<dbReference type="Pfam" id="PF03441">
    <property type="entry name" value="FAD_binding_7"/>
    <property type="match status" value="1"/>
</dbReference>
<keyword evidence="10" id="KW-1185">Reference proteome</keyword>
<dbReference type="SUPFAM" id="SSF48173">
    <property type="entry name" value="Cryptochrome/photolyase FAD-binding domain"/>
    <property type="match status" value="1"/>
</dbReference>
<evidence type="ECO:0000256" key="5">
    <source>
        <dbReference type="PIRSR" id="PIRSR602081-1"/>
    </source>
</evidence>
<dbReference type="InterPro" id="IPR018394">
    <property type="entry name" value="DNA_photolyase_1_CS_C"/>
</dbReference>
<dbReference type="InterPro" id="IPR014729">
    <property type="entry name" value="Rossmann-like_a/b/a_fold"/>
</dbReference>
<evidence type="ECO:0000256" key="1">
    <source>
        <dbReference type="ARBA" id="ARBA00001932"/>
    </source>
</evidence>
<dbReference type="GO" id="GO:0009416">
    <property type="term" value="P:response to light stimulus"/>
    <property type="evidence" value="ECO:0007669"/>
    <property type="project" value="TreeGrafter"/>
</dbReference>
<dbReference type="Pfam" id="PF00875">
    <property type="entry name" value="DNA_photolyase"/>
    <property type="match status" value="1"/>
</dbReference>
<keyword evidence="2 5" id="KW-0285">Flavoprotein</keyword>
<protein>
    <submittedName>
        <fullName evidence="9">Deoxyribodipyrimidine photo-lyase</fullName>
    </submittedName>
</protein>
<feature type="binding site" evidence="5">
    <location>
        <begin position="239"/>
        <end position="243"/>
    </location>
    <ligand>
        <name>FAD</name>
        <dbReference type="ChEBI" id="CHEBI:57692"/>
    </ligand>
</feature>
<keyword evidence="9" id="KW-0456">Lyase</keyword>
<feature type="binding site" evidence="5">
    <location>
        <position position="274"/>
    </location>
    <ligand>
        <name>FAD</name>
        <dbReference type="ChEBI" id="CHEBI:57692"/>
    </ligand>
</feature>
<dbReference type="Gene3D" id="1.25.40.80">
    <property type="match status" value="1"/>
</dbReference>
<accession>A0A285TCW4</accession>
<keyword evidence="4 7" id="KW-0157">Chromophore</keyword>
<comment type="similarity">
    <text evidence="7">Belongs to the DNA photolyase family.</text>
</comment>
<feature type="site" description="Electron transfer via tryptophanyl radical" evidence="6">
    <location>
        <position position="308"/>
    </location>
</feature>
<dbReference type="Proteomes" id="UP000219111">
    <property type="component" value="Unassembled WGS sequence"/>
</dbReference>
<dbReference type="InterPro" id="IPR002081">
    <property type="entry name" value="Cryptochrome/DNA_photolyase_1"/>
</dbReference>
<gene>
    <name evidence="9" type="ORF">SAMN05877831_11868</name>
</gene>
<dbReference type="PANTHER" id="PTHR11455:SF9">
    <property type="entry name" value="CRYPTOCHROME CIRCADIAN CLOCK 5 ISOFORM X1"/>
    <property type="match status" value="1"/>
</dbReference>
<dbReference type="AlphaFoldDB" id="A0A285TCW4"/>
<organism evidence="9 10">
    <name type="scientific">Rhodobacter maris</name>
    <dbReference type="NCBI Taxonomy" id="446682"/>
    <lineage>
        <taxon>Bacteria</taxon>
        <taxon>Pseudomonadati</taxon>
        <taxon>Pseudomonadota</taxon>
        <taxon>Alphaproteobacteria</taxon>
        <taxon>Rhodobacterales</taxon>
        <taxon>Rhodobacter group</taxon>
        <taxon>Rhodobacter</taxon>
    </lineage>
</organism>
<evidence type="ECO:0000259" key="8">
    <source>
        <dbReference type="PROSITE" id="PS51645"/>
    </source>
</evidence>
<dbReference type="EMBL" id="OBMT01000018">
    <property type="protein sequence ID" value="SOC19885.1"/>
    <property type="molecule type" value="Genomic_DNA"/>
</dbReference>
<dbReference type="OrthoDB" id="9772484at2"/>
<evidence type="ECO:0000256" key="7">
    <source>
        <dbReference type="RuleBase" id="RU004182"/>
    </source>
</evidence>
<sequence>MTPELHAGKPILLWLRRDLRLADHPMLSAAASSGRPVVAVFVCDEVVSAYGAAPRWRLDAGLRAFLPRLEALGCPVTLRRGPALETLRALIAETGAGAVWWSRDIDPQAIARDSAVKSALKAAGVEARSFPGQVLFPPWEVQTGQGGPYRVYTPYWKAVRGLPVAPPLPAVTRLRPGPALRGETLEDLDLGRAMRRGGAVVAKYARIGEAEAQARLAAFLDGPIAVYRDRRDFLAEQATSALSEHLAWGEISPAQIWHAGARALAEGAAGAETFLKELVWREFAWHLMFHFPDLGRANWRAEWDSFPWAGESASAERWRRGMTGEPVVDAAMRELYVTGRMHNRARMIAASYLTKHLLTDWRIGLAWFEDCLIDHDPAANAMGWQWVAGCGPDAAPYFRIFNPASQAEKFDPESVYRRRWLAEGNRHAPETARDFFEAVPKAWGLVPGARAPEPLIALAEGRARALAAYGARGAKEG</sequence>
<dbReference type="Gene3D" id="3.40.50.620">
    <property type="entry name" value="HUPs"/>
    <property type="match status" value="1"/>
</dbReference>
<evidence type="ECO:0000256" key="4">
    <source>
        <dbReference type="ARBA" id="ARBA00022991"/>
    </source>
</evidence>
<keyword evidence="3 5" id="KW-0274">FAD</keyword>
<dbReference type="PROSITE" id="PS51645">
    <property type="entry name" value="PHR_CRY_ALPHA_BETA"/>
    <property type="match status" value="1"/>
</dbReference>
<comment type="cofactor">
    <cofactor evidence="1">
        <name>(6R)-5,10-methylene-5,6,7,8-tetrahydrofolate</name>
        <dbReference type="ChEBI" id="CHEBI:15636"/>
    </cofactor>
</comment>
<dbReference type="GO" id="GO:0006139">
    <property type="term" value="P:nucleobase-containing compound metabolic process"/>
    <property type="evidence" value="ECO:0007669"/>
    <property type="project" value="UniProtKB-ARBA"/>
</dbReference>
<dbReference type="PANTHER" id="PTHR11455">
    <property type="entry name" value="CRYPTOCHROME"/>
    <property type="match status" value="1"/>
</dbReference>
<dbReference type="GO" id="GO:0003677">
    <property type="term" value="F:DNA binding"/>
    <property type="evidence" value="ECO:0007669"/>
    <property type="project" value="TreeGrafter"/>
</dbReference>
<proteinExistence type="inferred from homology"/>
<feature type="site" description="Electron transfer via tryptophanyl radical" evidence="6">
    <location>
        <position position="361"/>
    </location>
</feature>